<keyword evidence="1" id="KW-0472">Membrane</keyword>
<feature type="transmembrane region" description="Helical" evidence="1">
    <location>
        <begin position="174"/>
        <end position="194"/>
    </location>
</feature>
<evidence type="ECO:0000313" key="2">
    <source>
        <dbReference type="EMBL" id="SCZ62320.1"/>
    </source>
</evidence>
<feature type="transmembrane region" description="Helical" evidence="1">
    <location>
        <begin position="368"/>
        <end position="387"/>
    </location>
</feature>
<dbReference type="InterPro" id="IPR010266">
    <property type="entry name" value="NnrS"/>
</dbReference>
<gene>
    <name evidence="2" type="ORF">SAMN03097708_02299</name>
</gene>
<dbReference type="STRING" id="415747.SAMN03097708_02299"/>
<keyword evidence="1" id="KW-0812">Transmembrane</keyword>
<protein>
    <submittedName>
        <fullName evidence="2">Uncharacterized protein involved in response to NO</fullName>
    </submittedName>
</protein>
<organism evidence="2 3">
    <name type="scientific">Thiohalomonas denitrificans</name>
    <dbReference type="NCBI Taxonomy" id="415747"/>
    <lineage>
        <taxon>Bacteria</taxon>
        <taxon>Pseudomonadati</taxon>
        <taxon>Pseudomonadota</taxon>
        <taxon>Gammaproteobacteria</taxon>
        <taxon>Thiohalomonadales</taxon>
        <taxon>Thiohalomonadaceae</taxon>
        <taxon>Thiohalomonas</taxon>
    </lineage>
</organism>
<dbReference type="Proteomes" id="UP000199648">
    <property type="component" value="Unassembled WGS sequence"/>
</dbReference>
<sequence length="395" mass="43221">MAVLNIDRPEKVGRFALLYLGFRPFFLGAGLWAVISVLLWLGIYTLGWRLPLAGLSPTLWHAHEMVFGYAVAVIAGFLLTSVKNWTNQQTWNGARLAALVVLWAAARVLFALGGADMLTTATLINALFLLGVFVAIGLPVARARQWNQLPVIIIPALLFIAQLLVILAPAPRTGIYAGLFLVVLLIFIMGRRVIPFFIERGVDEEASIGNPPALDIACIATYLVYAVAEFTAPVSPWTALFAWFAAMAHGVRLYLWYTPGVWHKPLVWVLWLGYAFLVLGLVMRAMAAFWFTNPFLGLHALTYGGIGLITLGMMARVSLGHTGRNVSEPPKAVGWMFALLGVGTVVRVLLPLVLPASYYGSLIVASQLLWIAAFGLFVAIYGPMLVLRRVDGRYG</sequence>
<feature type="transmembrane region" description="Helical" evidence="1">
    <location>
        <begin position="335"/>
        <end position="356"/>
    </location>
</feature>
<dbReference type="Pfam" id="PF05940">
    <property type="entry name" value="NnrS"/>
    <property type="match status" value="1"/>
</dbReference>
<keyword evidence="3" id="KW-1185">Reference proteome</keyword>
<dbReference type="EMBL" id="FMWD01000006">
    <property type="protein sequence ID" value="SCZ62320.1"/>
    <property type="molecule type" value="Genomic_DNA"/>
</dbReference>
<accession>A0A1G5QL86</accession>
<feature type="transmembrane region" description="Helical" evidence="1">
    <location>
        <begin position="21"/>
        <end position="46"/>
    </location>
</feature>
<dbReference type="OrthoDB" id="9770040at2"/>
<proteinExistence type="predicted"/>
<reference evidence="2 3" key="1">
    <citation type="submission" date="2016-10" db="EMBL/GenBank/DDBJ databases">
        <authorList>
            <person name="de Groot N.N."/>
        </authorList>
    </citation>
    <scope>NUCLEOTIDE SEQUENCE [LARGE SCALE GENOMIC DNA]</scope>
    <source>
        <strain evidence="2 3">HLD2</strain>
    </source>
</reference>
<feature type="transmembrane region" description="Helical" evidence="1">
    <location>
        <begin position="121"/>
        <end position="141"/>
    </location>
</feature>
<feature type="transmembrane region" description="Helical" evidence="1">
    <location>
        <begin position="94"/>
        <end position="115"/>
    </location>
</feature>
<feature type="transmembrane region" description="Helical" evidence="1">
    <location>
        <begin position="66"/>
        <end position="82"/>
    </location>
</feature>
<dbReference type="AlphaFoldDB" id="A0A1G5QL86"/>
<feature type="transmembrane region" description="Helical" evidence="1">
    <location>
        <begin position="234"/>
        <end position="255"/>
    </location>
</feature>
<feature type="transmembrane region" description="Helical" evidence="1">
    <location>
        <begin position="148"/>
        <end position="168"/>
    </location>
</feature>
<evidence type="ECO:0000313" key="3">
    <source>
        <dbReference type="Proteomes" id="UP000199648"/>
    </source>
</evidence>
<evidence type="ECO:0000256" key="1">
    <source>
        <dbReference type="SAM" id="Phobius"/>
    </source>
</evidence>
<feature type="transmembrane region" description="Helical" evidence="1">
    <location>
        <begin position="267"/>
        <end position="290"/>
    </location>
</feature>
<feature type="transmembrane region" description="Helical" evidence="1">
    <location>
        <begin position="296"/>
        <end position="315"/>
    </location>
</feature>
<name>A0A1G5QL86_9GAMM</name>
<keyword evidence="1" id="KW-1133">Transmembrane helix</keyword>
<dbReference type="RefSeq" id="WP_092997044.1">
    <property type="nucleotide sequence ID" value="NZ_FMWD01000006.1"/>
</dbReference>